<dbReference type="GeneID" id="96002359"/>
<protein>
    <recommendedName>
        <fullName evidence="8">Mitochondrial large ribosomal subunit</fullName>
    </recommendedName>
</protein>
<dbReference type="Pfam" id="PF00237">
    <property type="entry name" value="Ribosomal_L22"/>
    <property type="match status" value="2"/>
</dbReference>
<dbReference type="GO" id="GO:0015934">
    <property type="term" value="C:large ribosomal subunit"/>
    <property type="evidence" value="ECO:0007669"/>
    <property type="project" value="InterPro"/>
</dbReference>
<dbReference type="SUPFAM" id="SSF54843">
    <property type="entry name" value="Ribosomal protein L22"/>
    <property type="match status" value="1"/>
</dbReference>
<evidence type="ECO:0000256" key="3">
    <source>
        <dbReference type="ARBA" id="ARBA00023274"/>
    </source>
</evidence>
<evidence type="ECO:0000313" key="6">
    <source>
        <dbReference type="EMBL" id="KAL1590789.1"/>
    </source>
</evidence>
<organism evidence="6 7">
    <name type="scientific">Cladosporium halotolerans</name>
    <dbReference type="NCBI Taxonomy" id="1052096"/>
    <lineage>
        <taxon>Eukaryota</taxon>
        <taxon>Fungi</taxon>
        <taxon>Dikarya</taxon>
        <taxon>Ascomycota</taxon>
        <taxon>Pezizomycotina</taxon>
        <taxon>Dothideomycetes</taxon>
        <taxon>Dothideomycetidae</taxon>
        <taxon>Cladosporiales</taxon>
        <taxon>Cladosporiaceae</taxon>
        <taxon>Cladosporium</taxon>
    </lineage>
</organism>
<dbReference type="GO" id="GO:0006412">
    <property type="term" value="P:translation"/>
    <property type="evidence" value="ECO:0007669"/>
    <property type="project" value="InterPro"/>
</dbReference>
<dbReference type="PANTHER" id="PTHR13501:SF10">
    <property type="entry name" value="LARGE RIBOSOMAL SUBUNIT PROTEIN UL22M"/>
    <property type="match status" value="1"/>
</dbReference>
<dbReference type="Proteomes" id="UP000803884">
    <property type="component" value="Unassembled WGS sequence"/>
</dbReference>
<evidence type="ECO:0000256" key="1">
    <source>
        <dbReference type="ARBA" id="ARBA00009451"/>
    </source>
</evidence>
<accession>A0AB34L0V5</accession>
<sequence length="356" mass="39594">MSVSLPIRRLAPRCLYSNQAPLTSRVQSRTALLPIRHASSDSKNAPSNPILDEYNRNNPDGAAAAAQQFGSPSSRAGDIASSSIFEDDRRSQVQAGADEDTQTGGRKRNPASMARVLDPDPNARERWERKKVIQGIRKGGRLSKAEFLLQTEREHTAKSEMMKTSVKKLGMLARQIQGKTVDEAIVQMRFSKKGVAQQVLAHLEAARDEAVVMRGMGLGLVGVQEAESEAPNLNASSTDVTGVQPKADVVSPSSPLDIQLKDGKRHTVTDTSNIFIEQAWVGRGQYGKLPDFRARGRVFIMRTPWTSLSVVLKEEATRVRQWKEREAKRLKQRQDKVWTPLPDRPVQGVRGQYYSW</sequence>
<evidence type="ECO:0000256" key="2">
    <source>
        <dbReference type="ARBA" id="ARBA00022980"/>
    </source>
</evidence>
<feature type="compositionally biased region" description="Polar residues" evidence="5">
    <location>
        <begin position="68"/>
        <end position="84"/>
    </location>
</feature>
<dbReference type="InterPro" id="IPR001063">
    <property type="entry name" value="Ribosomal_uL22"/>
</dbReference>
<comment type="similarity">
    <text evidence="1 4">Belongs to the universal ribosomal protein uL22 family.</text>
</comment>
<evidence type="ECO:0000256" key="5">
    <source>
        <dbReference type="SAM" id="MobiDB-lite"/>
    </source>
</evidence>
<dbReference type="PANTHER" id="PTHR13501">
    <property type="entry name" value="CHLOROPLAST 50S RIBOSOMAL PROTEIN L22-RELATED"/>
    <property type="match status" value="1"/>
</dbReference>
<name>A0AB34L0V5_9PEZI</name>
<dbReference type="RefSeq" id="XP_069233894.1">
    <property type="nucleotide sequence ID" value="XM_069369521.1"/>
</dbReference>
<dbReference type="FunFam" id="3.90.470.10:FF:000017">
    <property type="entry name" value="54S ribosomal protein L22, mitochondrial"/>
    <property type="match status" value="1"/>
</dbReference>
<dbReference type="Gene3D" id="3.90.470.10">
    <property type="entry name" value="Ribosomal protein L22/L17"/>
    <property type="match status" value="1"/>
</dbReference>
<comment type="caution">
    <text evidence="6">The sequence shown here is derived from an EMBL/GenBank/DDBJ whole genome shotgun (WGS) entry which is preliminary data.</text>
</comment>
<keyword evidence="2 4" id="KW-0689">Ribosomal protein</keyword>
<dbReference type="EMBL" id="JAAQHG020000002">
    <property type="protein sequence ID" value="KAL1590789.1"/>
    <property type="molecule type" value="Genomic_DNA"/>
</dbReference>
<reference evidence="6 7" key="1">
    <citation type="journal article" date="2020" name="Microbiol. Resour. Announc.">
        <title>Draft Genome Sequence of a Cladosporium Species Isolated from the Mesophotic Ascidian Didemnum maculosum.</title>
        <authorList>
            <person name="Gioti A."/>
            <person name="Siaperas R."/>
            <person name="Nikolaivits E."/>
            <person name="Le Goff G."/>
            <person name="Ouazzani J."/>
            <person name="Kotoulas G."/>
            <person name="Topakas E."/>
        </authorList>
    </citation>
    <scope>NUCLEOTIDE SEQUENCE [LARGE SCALE GENOMIC DNA]</scope>
    <source>
        <strain evidence="6 7">TM138-S3</strain>
    </source>
</reference>
<dbReference type="InterPro" id="IPR036394">
    <property type="entry name" value="Ribosomal_uL22_sf"/>
</dbReference>
<evidence type="ECO:0008006" key="8">
    <source>
        <dbReference type="Google" id="ProtNLM"/>
    </source>
</evidence>
<keyword evidence="7" id="KW-1185">Reference proteome</keyword>
<feature type="region of interest" description="Disordered" evidence="5">
    <location>
        <begin position="34"/>
        <end position="125"/>
    </location>
</feature>
<dbReference type="InterPro" id="IPR047867">
    <property type="entry name" value="Ribosomal_uL22_bac/org-type"/>
</dbReference>
<dbReference type="AlphaFoldDB" id="A0AB34L0V5"/>
<evidence type="ECO:0000313" key="7">
    <source>
        <dbReference type="Proteomes" id="UP000803884"/>
    </source>
</evidence>
<dbReference type="GO" id="GO:0003735">
    <property type="term" value="F:structural constituent of ribosome"/>
    <property type="evidence" value="ECO:0007669"/>
    <property type="project" value="InterPro"/>
</dbReference>
<evidence type="ECO:0000256" key="4">
    <source>
        <dbReference type="RuleBase" id="RU004005"/>
    </source>
</evidence>
<proteinExistence type="inferred from homology"/>
<keyword evidence="3 4" id="KW-0687">Ribonucleoprotein</keyword>
<gene>
    <name evidence="6" type="ORF">WHR41_00915</name>
</gene>